<dbReference type="RefSeq" id="WP_000871158.1">
    <property type="nucleotide sequence ID" value="NC_018658.1"/>
</dbReference>
<accession>A0A0E0XX66</accession>
<gene>
    <name evidence="1" type="ordered locus">O3K_06325</name>
</gene>
<dbReference type="EMBL" id="CP003289">
    <property type="protein sequence ID" value="AFS73172.1"/>
    <property type="molecule type" value="Genomic_DNA"/>
</dbReference>
<dbReference type="KEGG" id="esl:O3K_06325"/>
<dbReference type="HOGENOM" id="CLU_007145_0_0_6"/>
<proteinExistence type="predicted"/>
<protein>
    <submittedName>
        <fullName evidence="1">Uncharacterized protein</fullName>
    </submittedName>
</protein>
<reference evidence="1 2" key="1">
    <citation type="journal article" date="2012" name="PLoS ONE">
        <title>Genomic comparison of Escherichia coli O104:H4 isolates from 2009 and 2011 reveals plasmid, and prophage heterogeneity, including Shiga toxin encoding phage stx2.</title>
        <authorList>
            <consortium name="Threat Characterization Consortium"/>
            <person name="Ahmed S.A."/>
            <person name="Awosika J."/>
            <person name="Baldwin C."/>
            <person name="Bishop-Lilly K.A."/>
            <person name="Biswas B."/>
            <person name="Broomall S."/>
            <person name="Chain P.S."/>
            <person name="Chertkov O."/>
            <person name="Chokoshvili O."/>
            <person name="Coyne S."/>
            <person name="Davenport K."/>
            <person name="Detter J.C."/>
            <person name="Dorman W."/>
            <person name="Erkkila T.H."/>
            <person name="Folster J.P."/>
            <person name="Frey K.G."/>
            <person name="George M."/>
            <person name="Gleasner C."/>
            <person name="Henry M."/>
            <person name="Hill K.K."/>
            <person name="Hubbard K."/>
            <person name="Insalaco J."/>
            <person name="Johnson S."/>
            <person name="Kitzmiller A."/>
            <person name="Krepps M."/>
            <person name="Lo C.C."/>
            <person name="Luu T."/>
            <person name="McNew L.A."/>
            <person name="Minogue T."/>
            <person name="Munk C.A."/>
            <person name="Osborne B."/>
            <person name="Patel M."/>
            <person name="Reitenga K.G."/>
            <person name="Rosenzweig C.N."/>
            <person name="Shea A."/>
            <person name="Shen X."/>
            <person name="Strockbine N."/>
            <person name="Tarr C."/>
            <person name="Teshima H."/>
            <person name="van Gieson E."/>
            <person name="Verratti K."/>
            <person name="Wolcott M."/>
            <person name="Xie G."/>
            <person name="Sozhamannan S."/>
            <person name="Gibbons H.S."/>
        </authorList>
    </citation>
    <scope>NUCLEOTIDE SEQUENCE [LARGE SCALE GENOMIC DNA]</scope>
    <source>
        <strain evidence="1 2">2011C-3493</strain>
    </source>
</reference>
<dbReference type="AlphaFoldDB" id="A0A0E0XX66"/>
<dbReference type="Proteomes" id="UP000006167">
    <property type="component" value="Chromosome"/>
</dbReference>
<dbReference type="PATRIC" id="fig|1133852.3.peg.1333"/>
<sequence length="1248" mass="142814">MKWIKALNLQQWADSIPAKVIFPALIADLIRATANSITEIRFPNGDKGQVRGYDGVLKAEGVAPYVPDGDSFWEFGVNEKLLDKANFDYEKRTREVAPEIRLKTTFVFASLRTWDNPKVKLEDWLQEKRNSGKWKDIKLIDGSMLEDWLGVCPAVAAYYARYHLELMPQVGVRSIKEFWDEFSTKFNPPLTEAVLLAGREKQKERFLNELRENGRKISLAADSPDEVIAFAIAAIRTTEAELRHSFQSRALIIDTDDAARQLSGKRGMIFLPRDRARALAGLLQQASITVVSAGADETRTDHELLIRPDSISLGKALESMGFDSDKSYQIARQCGRSLSVLARQISSSTAESPEWKDSPELLPALLAGAWSTCSEKDKLILKQLAGYTDYSQVENPLRLLTKRRDSPIDRVDDIWSLRSSVDAFVHLGYLLGEEHLERFEKAVREVFSYIPEPPKAEDLFVPDNGIKTSYSSWLRNGMTTVLLHMAILHEQAEFRVTGMTPQDFVNKIVQSIPGLANDHRLFVSLRDQLPLLAEAAPGPFLDALEQLLKGNGEMIAPIFNEDKGLLTPRSHYHGLKWALEALAWEQTYLLRAAICLAKLAVIDPGGTYSDRPLNSLRTIFLAWSPNTWAPVKVRNAIIKKIITIVPSIGWSLLQNLLPRSHDTSDQNQKMKFRESDKDVEKLTWGVVWEGQIFIIQEAIKLAGILPTRWEILISHLSSFPENAIDETLSHLELCLSQQTEEDQFIVWEALRHEYSRHKKYSDANWAFKFESMEKIAKILDNYKPIDMVRASLWIFNDWDSDIEESIENAGGIFSSVEEMRSEKLREIYFTLGLSGVKDLFQQVNNVFIAARHISALSLDEEKLNDLFVMLINNKKNIDEVCGLLMQYGVECFGAEWLNKIKVYFKQFKITPDRAGKILASLRDSQEIWSIIEGFEDNINEKYWLQKQPIAMMGKTSDLFVLMDKYIERGRGLAAIISANQRLSEIPSTTLLYLLDIVVKEINSQDIQFDTMLSYYVKKVFDELKQRNDVSETDLAFKEMTYLPCFPDSDEPLILHRLMMKKPEVFIEAICIVYRSDEDEQTEPSELEVKRATSIYRLLEKLRILPGQIDNEIDQDKLEDWCENVRHLAKLHHRQEITDHVIGKILAHAPNSSVDNSWPHEAIRHIIEILSSDELEQGIQIGRYNKRGVFARMRYEGGNQERILAEQYREWANSMPHCVRTSAMLFRIADEWEYSAKNADIRAAKADLK</sequence>
<evidence type="ECO:0000313" key="1">
    <source>
        <dbReference type="EMBL" id="AFS73172.1"/>
    </source>
</evidence>
<name>A0A0E0XX66_ECO1C</name>
<organism evidence="1 2">
    <name type="scientific">Escherichia coli O104:H4 (strain 2011C-3493)</name>
    <dbReference type="NCBI Taxonomy" id="1133852"/>
    <lineage>
        <taxon>Bacteria</taxon>
        <taxon>Pseudomonadati</taxon>
        <taxon>Pseudomonadota</taxon>
        <taxon>Gammaproteobacteria</taxon>
        <taxon>Enterobacterales</taxon>
        <taxon>Enterobacteriaceae</taxon>
        <taxon>Escherichia</taxon>
    </lineage>
</organism>
<evidence type="ECO:0000313" key="2">
    <source>
        <dbReference type="Proteomes" id="UP000006167"/>
    </source>
</evidence>